<evidence type="ECO:0000313" key="4">
    <source>
        <dbReference type="EMBL" id="KAA0722956.1"/>
    </source>
</evidence>
<reference evidence="4 5" key="1">
    <citation type="journal article" date="2019" name="Mol. Ecol. Resour.">
        <title>Chromosome-level genome assembly of Triplophysa tibetana, a fish adapted to the harsh high-altitude environment of the Tibetan Plateau.</title>
        <authorList>
            <person name="Yang X."/>
            <person name="Liu H."/>
            <person name="Ma Z."/>
            <person name="Zou Y."/>
            <person name="Zou M."/>
            <person name="Mao Y."/>
            <person name="Li X."/>
            <person name="Wang H."/>
            <person name="Chen T."/>
            <person name="Wang W."/>
            <person name="Yang R."/>
        </authorList>
    </citation>
    <scope>NUCLEOTIDE SEQUENCE [LARGE SCALE GENOMIC DNA]</scope>
    <source>
        <strain evidence="4">TTIB1903HZAU</strain>
        <tissue evidence="4">Muscle</tissue>
    </source>
</reference>
<protein>
    <recommendedName>
        <fullName evidence="3">Immunoglobulin domain-containing protein</fullName>
    </recommendedName>
</protein>
<evidence type="ECO:0000256" key="1">
    <source>
        <dbReference type="SAM" id="MobiDB-lite"/>
    </source>
</evidence>
<evidence type="ECO:0000256" key="2">
    <source>
        <dbReference type="SAM" id="SignalP"/>
    </source>
</evidence>
<feature type="domain" description="Immunoglobulin" evidence="3">
    <location>
        <begin position="22"/>
        <end position="114"/>
    </location>
</feature>
<dbReference type="SUPFAM" id="SSF48726">
    <property type="entry name" value="Immunoglobulin"/>
    <property type="match status" value="1"/>
</dbReference>
<dbReference type="InterPro" id="IPR013783">
    <property type="entry name" value="Ig-like_fold"/>
</dbReference>
<dbReference type="InterPro" id="IPR003599">
    <property type="entry name" value="Ig_sub"/>
</dbReference>
<name>A0A5A9PPR1_9TELE</name>
<dbReference type="Proteomes" id="UP000324632">
    <property type="component" value="Chromosome 3"/>
</dbReference>
<comment type="caution">
    <text evidence="4">The sequence shown here is derived from an EMBL/GenBank/DDBJ whole genome shotgun (WGS) entry which is preliminary data.</text>
</comment>
<sequence>MGLIVVFLFWFSFAEDISVESLEDKYGLKGSSIDFNIIDTNQSMVQWRRTDISTRQVIAENKKGVAPFYEKKVKMNSVSKSLTIKNLQKNDSGTYKAVTDWEENILAEVRLTVEGTLHSSSTGSIPISQPAGVASPSSTMAPYSGDYTMGRLSGSLDHRALSLRYTRVEL</sequence>
<gene>
    <name evidence="4" type="ORF">E1301_Tti015628</name>
</gene>
<feature type="signal peptide" evidence="2">
    <location>
        <begin position="1"/>
        <end position="16"/>
    </location>
</feature>
<keyword evidence="5" id="KW-1185">Reference proteome</keyword>
<evidence type="ECO:0000259" key="3">
    <source>
        <dbReference type="SMART" id="SM00409"/>
    </source>
</evidence>
<feature type="region of interest" description="Disordered" evidence="1">
    <location>
        <begin position="118"/>
        <end position="138"/>
    </location>
</feature>
<feature type="chain" id="PRO_5022984287" description="Immunoglobulin domain-containing protein" evidence="2">
    <location>
        <begin position="17"/>
        <end position="170"/>
    </location>
</feature>
<proteinExistence type="predicted"/>
<dbReference type="SMART" id="SM00409">
    <property type="entry name" value="IG"/>
    <property type="match status" value="1"/>
</dbReference>
<dbReference type="Gene3D" id="2.60.40.10">
    <property type="entry name" value="Immunoglobulins"/>
    <property type="match status" value="1"/>
</dbReference>
<accession>A0A5A9PPR1</accession>
<dbReference type="EMBL" id="SOYY01000003">
    <property type="protein sequence ID" value="KAA0722956.1"/>
    <property type="molecule type" value="Genomic_DNA"/>
</dbReference>
<dbReference type="AlphaFoldDB" id="A0A5A9PPR1"/>
<feature type="compositionally biased region" description="Polar residues" evidence="1">
    <location>
        <begin position="118"/>
        <end position="127"/>
    </location>
</feature>
<dbReference type="InterPro" id="IPR036179">
    <property type="entry name" value="Ig-like_dom_sf"/>
</dbReference>
<organism evidence="4 5">
    <name type="scientific">Triplophysa tibetana</name>
    <dbReference type="NCBI Taxonomy" id="1572043"/>
    <lineage>
        <taxon>Eukaryota</taxon>
        <taxon>Metazoa</taxon>
        <taxon>Chordata</taxon>
        <taxon>Craniata</taxon>
        <taxon>Vertebrata</taxon>
        <taxon>Euteleostomi</taxon>
        <taxon>Actinopterygii</taxon>
        <taxon>Neopterygii</taxon>
        <taxon>Teleostei</taxon>
        <taxon>Ostariophysi</taxon>
        <taxon>Cypriniformes</taxon>
        <taxon>Nemacheilidae</taxon>
        <taxon>Triplophysa</taxon>
    </lineage>
</organism>
<keyword evidence="2" id="KW-0732">Signal</keyword>
<evidence type="ECO:0000313" key="5">
    <source>
        <dbReference type="Proteomes" id="UP000324632"/>
    </source>
</evidence>